<dbReference type="EMBL" id="FP475956">
    <property type="protein sequence ID" value="CAZ89341.1"/>
    <property type="molecule type" value="Genomic_DNA"/>
</dbReference>
<dbReference type="Proteomes" id="UP000002372">
    <property type="component" value="Chromosome"/>
</dbReference>
<reference evidence="2 4" key="4">
    <citation type="submission" date="2015-03" db="EMBL/GenBank/DDBJ databases">
        <authorList>
            <person name="Regsiter A."/>
            <person name="william w."/>
        </authorList>
    </citation>
    <scope>NUCLEOTIDE SEQUENCE [LARGE SCALE GENOMIC DNA]</scope>
    <source>
        <strain evidence="2 4">CB1</strain>
    </source>
</reference>
<accession>D6CLB3</accession>
<reference evidence="3" key="2">
    <citation type="journal article" date="2010" name="PLoS Genet.">
        <title>Structure, function, and evolution of the Thiomonas spp. genome.</title>
        <authorList>
            <person name="Arsene-Ploetze F."/>
            <person name="Koechler S."/>
            <person name="Marchal M."/>
            <person name="Coppee J.Y."/>
            <person name="Chandler M."/>
            <person name="Bonnefoy V."/>
            <person name="Brochier-Armanet C."/>
            <person name="Barakat M."/>
            <person name="Barbe V."/>
            <person name="Battaglia-Brunet F."/>
            <person name="Bruneel O."/>
            <person name="Bryan C.G."/>
            <person name="Cleiss-Arnold J."/>
            <person name="Cruveiller S."/>
            <person name="Erhardt M."/>
            <person name="Heinrich-Salmeron A."/>
            <person name="Hommais F."/>
            <person name="Joulian C."/>
            <person name="Krin E."/>
            <person name="Lieutaud A."/>
            <person name="Lievremont D."/>
            <person name="Michel C."/>
            <person name="Muller D."/>
            <person name="Ortet P."/>
            <person name="Proux C."/>
            <person name="Siguier P."/>
            <person name="Roche D."/>
            <person name="Rouy Z."/>
            <person name="Salvignol G."/>
            <person name="Slyemi D."/>
            <person name="Talla E."/>
            <person name="Weiss S."/>
            <person name="Weissenbach J."/>
            <person name="Medigue C."/>
            <person name="Bertin P.N."/>
        </authorList>
    </citation>
    <scope>NUCLEOTIDE SEQUENCE [LARGE SCALE GENOMIC DNA]</scope>
    <source>
        <strain evidence="3">DSM 22701 / CIP 110005 / 3As</strain>
    </source>
</reference>
<dbReference type="KEGG" id="thi:THI_2728"/>
<evidence type="ECO:0000313" key="4">
    <source>
        <dbReference type="Proteomes" id="UP000078599"/>
    </source>
</evidence>
<dbReference type="HOGENOM" id="CLU_2572815_0_0_4"/>
<evidence type="ECO:0000313" key="3">
    <source>
        <dbReference type="Proteomes" id="UP000002372"/>
    </source>
</evidence>
<gene>
    <name evidence="1" type="ordered locus">THI_2728</name>
    <name evidence="2" type="ORF">THICB1_50178</name>
</gene>
<reference key="1">
    <citation type="submission" date="2009-07" db="EMBL/GenBank/DDBJ databases">
        <authorList>
            <person name="Genoscope - CEA"/>
        </authorList>
    </citation>
    <scope>NUCLEOTIDE SEQUENCE</scope>
    <source>
        <strain>3As</strain>
    </source>
</reference>
<dbReference type="AlphaFoldDB" id="D6CLB3"/>
<keyword evidence="4" id="KW-1185">Reference proteome</keyword>
<sequence>MRLLLTFGCRRPCREGFTFIYVAVHTVENASLNVQWTLSIQAIEGPYAFLILAYAARPFVHLCRYFEAAKQKANQTLTCPT</sequence>
<dbReference type="Proteomes" id="UP000078599">
    <property type="component" value="Unassembled WGS sequence"/>
</dbReference>
<reference evidence="1" key="3">
    <citation type="submission" date="2010-07" db="EMBL/GenBank/DDBJ databases">
        <authorList>
            <person name="Genoscope - CEA"/>
        </authorList>
    </citation>
    <scope>NUCLEOTIDE SEQUENCE</scope>
    <source>
        <strain evidence="1">3As</strain>
    </source>
</reference>
<proteinExistence type="predicted"/>
<organism evidence="1 3">
    <name type="scientific">Thiomonas arsenitoxydans (strain DSM 22701 / CIP 110005 / 3As)</name>
    <dbReference type="NCBI Taxonomy" id="426114"/>
    <lineage>
        <taxon>Bacteria</taxon>
        <taxon>Pseudomonadati</taxon>
        <taxon>Pseudomonadota</taxon>
        <taxon>Betaproteobacteria</taxon>
        <taxon>Burkholderiales</taxon>
        <taxon>Thiomonas</taxon>
    </lineage>
</organism>
<name>D6CLB3_THIA3</name>
<dbReference type="EMBL" id="CTRI01000027">
    <property type="protein sequence ID" value="CQR35508.1"/>
    <property type="molecule type" value="Genomic_DNA"/>
</dbReference>
<protein>
    <submittedName>
        <fullName evidence="1">Uncharacterized protein</fullName>
    </submittedName>
</protein>
<evidence type="ECO:0000313" key="1">
    <source>
        <dbReference type="EMBL" id="CAZ89341.1"/>
    </source>
</evidence>
<evidence type="ECO:0000313" key="2">
    <source>
        <dbReference type="EMBL" id="CQR35508.1"/>
    </source>
</evidence>